<feature type="transmembrane region" description="Helical" evidence="2">
    <location>
        <begin position="224"/>
        <end position="245"/>
    </location>
</feature>
<reference evidence="3 4" key="1">
    <citation type="journal article" date="2017" name="ISME J.">
        <title>Potential for microbial H2 and metal transformations associated with novel bacteria and archaea in deep terrestrial subsurface sediments.</title>
        <authorList>
            <person name="Hernsdorf A.W."/>
            <person name="Amano Y."/>
            <person name="Miyakawa K."/>
            <person name="Ise K."/>
            <person name="Suzuki Y."/>
            <person name="Anantharaman K."/>
            <person name="Probst A."/>
            <person name="Burstein D."/>
            <person name="Thomas B.C."/>
            <person name="Banfield J.F."/>
        </authorList>
    </citation>
    <scope>NUCLEOTIDE SEQUENCE [LARGE SCALE GENOMIC DNA]</scope>
    <source>
        <strain evidence="3">HGW-Falkowbacteria-1</strain>
    </source>
</reference>
<gene>
    <name evidence="3" type="ORF">CVU82_03465</name>
</gene>
<dbReference type="AlphaFoldDB" id="A0A2N2E8Q5"/>
<feature type="compositionally biased region" description="Polar residues" evidence="1">
    <location>
        <begin position="78"/>
        <end position="88"/>
    </location>
</feature>
<proteinExistence type="predicted"/>
<evidence type="ECO:0000313" key="3">
    <source>
        <dbReference type="EMBL" id="PKM91088.1"/>
    </source>
</evidence>
<accession>A0A2N2E8Q5</accession>
<feature type="compositionally biased region" description="Basic and acidic residues" evidence="1">
    <location>
        <begin position="1"/>
        <end position="41"/>
    </location>
</feature>
<dbReference type="Proteomes" id="UP000233517">
    <property type="component" value="Unassembled WGS sequence"/>
</dbReference>
<evidence type="ECO:0000313" key="4">
    <source>
        <dbReference type="Proteomes" id="UP000233517"/>
    </source>
</evidence>
<keyword evidence="2" id="KW-0472">Membrane</keyword>
<protein>
    <submittedName>
        <fullName evidence="3">Uncharacterized protein</fullName>
    </submittedName>
</protein>
<feature type="compositionally biased region" description="Basic and acidic residues" evidence="1">
    <location>
        <begin position="89"/>
        <end position="129"/>
    </location>
</feature>
<keyword evidence="2" id="KW-1133">Transmembrane helix</keyword>
<feature type="compositionally biased region" description="Basic and acidic residues" evidence="1">
    <location>
        <begin position="167"/>
        <end position="208"/>
    </location>
</feature>
<feature type="compositionally biased region" description="Polar residues" evidence="1">
    <location>
        <begin position="42"/>
        <end position="71"/>
    </location>
</feature>
<feature type="region of interest" description="Disordered" evidence="1">
    <location>
        <begin position="1"/>
        <end position="208"/>
    </location>
</feature>
<comment type="caution">
    <text evidence="3">The sequence shown here is derived from an EMBL/GenBank/DDBJ whole genome shotgun (WGS) entry which is preliminary data.</text>
</comment>
<dbReference type="EMBL" id="PHAI01000003">
    <property type="protein sequence ID" value="PKM91088.1"/>
    <property type="molecule type" value="Genomic_DNA"/>
</dbReference>
<sequence length="329" mass="37181">MAGEIKEQVQNKEEMASTLERDIEEQAKKKFTEEDLKEQLNSDKMSSKNSVMQDLNKSVSGNDMGSSVSQKNFEKPGSHQNPGNQQNFENKEIPDINNKTEKPRDIKKELGLADDLNRDKQAIRNEGRAPIKPQQTLPVDSGHNRKKGGDNSENGSNGNNNQSGGDSNKDNTDENKMAERLGQDKKKDKNSKKELKTKDASVLKKDESPKPDMKEFFDQFLKDAWLNIVPTFTLSAFWVYIHVFLGMISPKFFCKLGHEWAPKELKQTSPKIAEEMGNKLGIVETGATGCCCFLHFFLIIIAFAVFLLTPPISFFLAAYLAWDYISSWF</sequence>
<name>A0A2N2E8Q5_9BACT</name>
<keyword evidence="2" id="KW-0812">Transmembrane</keyword>
<organism evidence="3 4">
    <name type="scientific">Candidatus Falkowbacteria bacterium HGW-Falkowbacteria-1</name>
    <dbReference type="NCBI Taxonomy" id="2013768"/>
    <lineage>
        <taxon>Bacteria</taxon>
        <taxon>Candidatus Falkowiibacteriota</taxon>
    </lineage>
</organism>
<feature type="transmembrane region" description="Helical" evidence="2">
    <location>
        <begin position="296"/>
        <end position="322"/>
    </location>
</feature>
<evidence type="ECO:0000256" key="1">
    <source>
        <dbReference type="SAM" id="MobiDB-lite"/>
    </source>
</evidence>
<feature type="compositionally biased region" description="Low complexity" evidence="1">
    <location>
        <begin position="151"/>
        <end position="166"/>
    </location>
</feature>
<evidence type="ECO:0000256" key="2">
    <source>
        <dbReference type="SAM" id="Phobius"/>
    </source>
</evidence>